<reference evidence="3" key="1">
    <citation type="journal article" date="2019" name="Int. J. Syst. Evol. Microbiol.">
        <title>The Global Catalogue of Microorganisms (GCM) 10K type strain sequencing project: providing services to taxonomists for standard genome sequencing and annotation.</title>
        <authorList>
            <consortium name="The Broad Institute Genomics Platform"/>
            <consortium name="The Broad Institute Genome Sequencing Center for Infectious Disease"/>
            <person name="Wu L."/>
            <person name="Ma J."/>
        </authorList>
    </citation>
    <scope>NUCLEOTIDE SEQUENCE [LARGE SCALE GENOMIC DNA]</scope>
    <source>
        <strain evidence="3">CGMCC 1.19062</strain>
    </source>
</reference>
<dbReference type="Proteomes" id="UP001597295">
    <property type="component" value="Unassembled WGS sequence"/>
</dbReference>
<dbReference type="CDD" id="cd10936">
    <property type="entry name" value="CE4_DAC2"/>
    <property type="match status" value="1"/>
</dbReference>
<dbReference type="PANTHER" id="PTHR30105:SF2">
    <property type="entry name" value="DIVERGENT POLYSACCHARIDE DEACETYLASE SUPERFAMILY"/>
    <property type="match status" value="1"/>
</dbReference>
<dbReference type="EMBL" id="JBHUIP010000001">
    <property type="protein sequence ID" value="MFD2261263.1"/>
    <property type="molecule type" value="Genomic_DNA"/>
</dbReference>
<keyword evidence="1" id="KW-0812">Transmembrane</keyword>
<dbReference type="InterPro" id="IPR011330">
    <property type="entry name" value="Glyco_hydro/deAcase_b/a-brl"/>
</dbReference>
<dbReference type="InterPro" id="IPR006837">
    <property type="entry name" value="Divergent_DAC"/>
</dbReference>
<evidence type="ECO:0000313" key="2">
    <source>
        <dbReference type="EMBL" id="MFD2261263.1"/>
    </source>
</evidence>
<name>A0ABW5DJL3_9PROT</name>
<gene>
    <name evidence="2" type="ORF">ACFSM5_00065</name>
</gene>
<dbReference type="SUPFAM" id="SSF88713">
    <property type="entry name" value="Glycoside hydrolase/deacetylase"/>
    <property type="match status" value="1"/>
</dbReference>
<dbReference type="PANTHER" id="PTHR30105">
    <property type="entry name" value="UNCHARACTERIZED YIBQ-RELATED"/>
    <property type="match status" value="1"/>
</dbReference>
<comment type="caution">
    <text evidence="2">The sequence shown here is derived from an EMBL/GenBank/DDBJ whole genome shotgun (WGS) entry which is preliminary data.</text>
</comment>
<keyword evidence="3" id="KW-1185">Reference proteome</keyword>
<feature type="transmembrane region" description="Helical" evidence="1">
    <location>
        <begin position="20"/>
        <end position="42"/>
    </location>
</feature>
<dbReference type="Gene3D" id="3.20.20.370">
    <property type="entry name" value="Glycoside hydrolase/deacetylase"/>
    <property type="match status" value="1"/>
</dbReference>
<organism evidence="2 3">
    <name type="scientific">Lacibacterium aquatile</name>
    <dbReference type="NCBI Taxonomy" id="1168082"/>
    <lineage>
        <taxon>Bacteria</taxon>
        <taxon>Pseudomonadati</taxon>
        <taxon>Pseudomonadota</taxon>
        <taxon>Alphaproteobacteria</taxon>
        <taxon>Rhodospirillales</taxon>
        <taxon>Rhodospirillaceae</taxon>
    </lineage>
</organism>
<keyword evidence="1" id="KW-1133">Transmembrane helix</keyword>
<protein>
    <submittedName>
        <fullName evidence="2">Divergent polysaccharide deacetylase family protein</fullName>
    </submittedName>
</protein>
<dbReference type="RefSeq" id="WP_379873794.1">
    <property type="nucleotide sequence ID" value="NZ_JBHUIP010000001.1"/>
</dbReference>
<evidence type="ECO:0000313" key="3">
    <source>
        <dbReference type="Proteomes" id="UP001597295"/>
    </source>
</evidence>
<proteinExistence type="predicted"/>
<sequence length="340" mass="35964">MAAKGSRGKKTKARRLQPGLWLTIGALAMGGFGCGLVIGTQIPEKEPVEKPFETALAPLPFSLPAPVPASQPPEVIPEPVPAVLAPPPAPAPTIGPAWQRFAQKPPALSGRIPITVVIDDMGVDHKRSQRTTMLPGPLTLSYLPYARDLSAQAAAAFATGHELMLHMPMQAETSHVDPGPNPLLVGLGPEEIRRRVRAGLSSFNGFVGVNNHMGSRFTADTPGMSIVMQELQAAGVLWLDSRTTPRTVGVPLAKAKGIPTLSRDVFLDDDPKLAAVRKQLATLETVARKHGHGIAIGHPKDDTITALAEWLPTLPGKGFVLVPITALLPQSGHTDVATTK</sequence>
<dbReference type="PROSITE" id="PS51257">
    <property type="entry name" value="PROKAR_LIPOPROTEIN"/>
    <property type="match status" value="1"/>
</dbReference>
<accession>A0ABW5DJL3</accession>
<dbReference type="Pfam" id="PF04748">
    <property type="entry name" value="Polysacc_deac_2"/>
    <property type="match status" value="1"/>
</dbReference>
<evidence type="ECO:0000256" key="1">
    <source>
        <dbReference type="SAM" id="Phobius"/>
    </source>
</evidence>
<keyword evidence="1" id="KW-0472">Membrane</keyword>